<gene>
    <name evidence="3" type="ORF">H9564_05705</name>
</gene>
<protein>
    <submittedName>
        <fullName evidence="3">Acyltransferase</fullName>
    </submittedName>
</protein>
<sequence>MKAKSRNSSIELLRILSMFAIVLHHYALKGTFDWNPYNPKYSGAIKVNLFLHYFGKLGVVLFVMIGAYFLCEKQFNFRRPINLIITTAFYSFGLYLVFKLFDPTGIWGTDSVVRVLLPFPLPSGYWFVYSYIVMLFAMPFLNIIIRNLTRQKLLLLIIGLILLWSFLSIGLQIFDDKPDTFVDSFGYTPTTYFFLIYFVSAYIRKYSGKILNSKGYTMIGAIICVLIAILLSTLAINEKLFNGIADLFDVNSPLVLLTSIFIFSYFKNSHFNSRIINYIAGSMFGVYLIHEDSFVRPFIWQNIFSSNLYAGSGTQYFLFGLLCTSIVFIITVLIDIMTRRIIFNNLLNSITRIVSNFLEKCTKI</sequence>
<dbReference type="InterPro" id="IPR002656">
    <property type="entry name" value="Acyl_transf_3_dom"/>
</dbReference>
<feature type="transmembrane region" description="Helical" evidence="1">
    <location>
        <begin position="49"/>
        <end position="71"/>
    </location>
</feature>
<feature type="transmembrane region" description="Helical" evidence="1">
    <location>
        <begin position="186"/>
        <end position="203"/>
    </location>
</feature>
<dbReference type="Pfam" id="PF01757">
    <property type="entry name" value="Acyl_transf_3"/>
    <property type="match status" value="1"/>
</dbReference>
<dbReference type="EMBL" id="JACSQW010000013">
    <property type="protein sequence ID" value="MBD7895200.1"/>
    <property type="molecule type" value="Genomic_DNA"/>
</dbReference>
<feature type="transmembrane region" description="Helical" evidence="1">
    <location>
        <begin position="83"/>
        <end position="101"/>
    </location>
</feature>
<dbReference type="GO" id="GO:0016746">
    <property type="term" value="F:acyltransferase activity"/>
    <property type="evidence" value="ECO:0007669"/>
    <property type="project" value="UniProtKB-KW"/>
</dbReference>
<feature type="domain" description="Acyltransferase 3" evidence="2">
    <location>
        <begin position="8"/>
        <end position="334"/>
    </location>
</feature>
<feature type="transmembrane region" description="Helical" evidence="1">
    <location>
        <begin position="153"/>
        <end position="174"/>
    </location>
</feature>
<keyword evidence="1" id="KW-0812">Transmembrane</keyword>
<feature type="transmembrane region" description="Helical" evidence="1">
    <location>
        <begin position="12"/>
        <end position="29"/>
    </location>
</feature>
<evidence type="ECO:0000259" key="2">
    <source>
        <dbReference type="Pfam" id="PF01757"/>
    </source>
</evidence>
<evidence type="ECO:0000256" key="1">
    <source>
        <dbReference type="SAM" id="Phobius"/>
    </source>
</evidence>
<dbReference type="Proteomes" id="UP000616837">
    <property type="component" value="Unassembled WGS sequence"/>
</dbReference>
<comment type="caution">
    <text evidence="3">The sequence shown here is derived from an EMBL/GenBank/DDBJ whole genome shotgun (WGS) entry which is preliminary data.</text>
</comment>
<evidence type="ECO:0000313" key="4">
    <source>
        <dbReference type="Proteomes" id="UP000616837"/>
    </source>
</evidence>
<reference evidence="3 4" key="1">
    <citation type="submission" date="2020-08" db="EMBL/GenBank/DDBJ databases">
        <title>A Genomic Blueprint of the Chicken Gut Microbiome.</title>
        <authorList>
            <person name="Gilroy R."/>
            <person name="Ravi A."/>
            <person name="Getino M."/>
            <person name="Pursley I."/>
            <person name="Horton D.L."/>
            <person name="Alikhan N.-F."/>
            <person name="Baker D."/>
            <person name="Gharbi K."/>
            <person name="Hall N."/>
            <person name="Watson M."/>
            <person name="Adriaenssens E.M."/>
            <person name="Foster-Nyarko E."/>
            <person name="Jarju S."/>
            <person name="Secka A."/>
            <person name="Antonio M."/>
            <person name="Oren A."/>
            <person name="Chaudhuri R."/>
            <person name="La Ragione R.M."/>
            <person name="Hildebrand F."/>
            <person name="Pallen M.J."/>
        </authorList>
    </citation>
    <scope>NUCLEOTIDE SEQUENCE [LARGE SCALE GENOMIC DNA]</scope>
    <source>
        <strain evidence="3 4">Sa3CUN2</strain>
    </source>
</reference>
<feature type="transmembrane region" description="Helical" evidence="1">
    <location>
        <begin position="215"/>
        <end position="236"/>
    </location>
</feature>
<accession>A0ABR8PD41</accession>
<keyword evidence="3" id="KW-0808">Transferase</keyword>
<feature type="transmembrane region" description="Helical" evidence="1">
    <location>
        <begin position="316"/>
        <end position="336"/>
    </location>
</feature>
<feature type="transmembrane region" description="Helical" evidence="1">
    <location>
        <begin position="248"/>
        <end position="266"/>
    </location>
</feature>
<evidence type="ECO:0000313" key="3">
    <source>
        <dbReference type="EMBL" id="MBD7895200.1"/>
    </source>
</evidence>
<keyword evidence="1" id="KW-0472">Membrane</keyword>
<keyword evidence="1" id="KW-1133">Transmembrane helix</keyword>
<organism evidence="3 4">
    <name type="scientific">Limosilactobacillus avistercoris</name>
    <dbReference type="NCBI Taxonomy" id="2762243"/>
    <lineage>
        <taxon>Bacteria</taxon>
        <taxon>Bacillati</taxon>
        <taxon>Bacillota</taxon>
        <taxon>Bacilli</taxon>
        <taxon>Lactobacillales</taxon>
        <taxon>Lactobacillaceae</taxon>
        <taxon>Limosilactobacillus</taxon>
    </lineage>
</organism>
<dbReference type="RefSeq" id="WP_191684537.1">
    <property type="nucleotide sequence ID" value="NZ_JACSQW010000013.1"/>
</dbReference>
<keyword evidence="3" id="KW-0012">Acyltransferase</keyword>
<proteinExistence type="predicted"/>
<keyword evidence="4" id="KW-1185">Reference proteome</keyword>
<feature type="transmembrane region" description="Helical" evidence="1">
    <location>
        <begin position="121"/>
        <end position="141"/>
    </location>
</feature>
<name>A0ABR8PD41_9LACO</name>
<feature type="transmembrane region" description="Helical" evidence="1">
    <location>
        <begin position="275"/>
        <end position="290"/>
    </location>
</feature>